<dbReference type="EMBL" id="FNFB01000002">
    <property type="protein sequence ID" value="SDJ50231.1"/>
    <property type="molecule type" value="Genomic_DNA"/>
</dbReference>
<dbReference type="STRING" id="683260.SAMN05421874_10216"/>
<dbReference type="InterPro" id="IPR001610">
    <property type="entry name" value="PAC"/>
</dbReference>
<dbReference type="InterPro" id="IPR013655">
    <property type="entry name" value="PAS_fold_3"/>
</dbReference>
<dbReference type="SMART" id="SM00086">
    <property type="entry name" value="PAC"/>
    <property type="match status" value="1"/>
</dbReference>
<dbReference type="SUPFAM" id="SSF81606">
    <property type="entry name" value="PP2C-like"/>
    <property type="match status" value="1"/>
</dbReference>
<dbReference type="CDD" id="cd00130">
    <property type="entry name" value="PAS"/>
    <property type="match status" value="1"/>
</dbReference>
<dbReference type="InterPro" id="IPR052016">
    <property type="entry name" value="Bact_Sigma-Reg"/>
</dbReference>
<dbReference type="SUPFAM" id="SSF55781">
    <property type="entry name" value="GAF domain-like"/>
    <property type="match status" value="1"/>
</dbReference>
<dbReference type="Pfam" id="PF08447">
    <property type="entry name" value="PAS_3"/>
    <property type="match status" value="1"/>
</dbReference>
<dbReference type="AlphaFoldDB" id="A0A1G8U918"/>
<evidence type="ECO:0000259" key="3">
    <source>
        <dbReference type="SMART" id="SM00331"/>
    </source>
</evidence>
<dbReference type="Pfam" id="PF13185">
    <property type="entry name" value="GAF_2"/>
    <property type="match status" value="1"/>
</dbReference>
<dbReference type="Proteomes" id="UP000198683">
    <property type="component" value="Unassembled WGS sequence"/>
</dbReference>
<dbReference type="SUPFAM" id="SSF55785">
    <property type="entry name" value="PYP-like sensor domain (PAS domain)"/>
    <property type="match status" value="2"/>
</dbReference>
<organism evidence="4 5">
    <name type="scientific">Nonomuraea maritima</name>
    <dbReference type="NCBI Taxonomy" id="683260"/>
    <lineage>
        <taxon>Bacteria</taxon>
        <taxon>Bacillati</taxon>
        <taxon>Actinomycetota</taxon>
        <taxon>Actinomycetes</taxon>
        <taxon>Streptosporangiales</taxon>
        <taxon>Streptosporangiaceae</taxon>
        <taxon>Nonomuraea</taxon>
    </lineage>
</organism>
<feature type="domain" description="PPM-type phosphatase" evidence="3">
    <location>
        <begin position="458"/>
        <end position="670"/>
    </location>
</feature>
<protein>
    <submittedName>
        <fullName evidence="4">PAS domain S-box-containing protein</fullName>
    </submittedName>
</protein>
<name>A0A1G8U918_9ACTN</name>
<dbReference type="InterPro" id="IPR001932">
    <property type="entry name" value="PPM-type_phosphatase-like_dom"/>
</dbReference>
<feature type="domain" description="PAS" evidence="2">
    <location>
        <begin position="143"/>
        <end position="209"/>
    </location>
</feature>
<evidence type="ECO:0000313" key="4">
    <source>
        <dbReference type="EMBL" id="SDJ50231.1"/>
    </source>
</evidence>
<dbReference type="Gene3D" id="3.30.450.40">
    <property type="match status" value="1"/>
</dbReference>
<evidence type="ECO:0000313" key="5">
    <source>
        <dbReference type="Proteomes" id="UP000198683"/>
    </source>
</evidence>
<dbReference type="OrthoDB" id="118142at2"/>
<dbReference type="NCBIfam" id="TIGR00229">
    <property type="entry name" value="sensory_box"/>
    <property type="match status" value="1"/>
</dbReference>
<dbReference type="InterPro" id="IPR035965">
    <property type="entry name" value="PAS-like_dom_sf"/>
</dbReference>
<keyword evidence="5" id="KW-1185">Reference proteome</keyword>
<dbReference type="Gene3D" id="3.30.450.20">
    <property type="entry name" value="PAS domain"/>
    <property type="match status" value="2"/>
</dbReference>
<dbReference type="GO" id="GO:0016791">
    <property type="term" value="F:phosphatase activity"/>
    <property type="evidence" value="ECO:0007669"/>
    <property type="project" value="TreeGrafter"/>
</dbReference>
<proteinExistence type="predicted"/>
<keyword evidence="1" id="KW-0378">Hydrolase</keyword>
<dbReference type="SMART" id="SM00091">
    <property type="entry name" value="PAS"/>
    <property type="match status" value="2"/>
</dbReference>
<dbReference type="Pfam" id="PF07228">
    <property type="entry name" value="SpoIIE"/>
    <property type="match status" value="1"/>
</dbReference>
<dbReference type="PANTHER" id="PTHR43156:SF2">
    <property type="entry name" value="STAGE II SPORULATION PROTEIN E"/>
    <property type="match status" value="1"/>
</dbReference>
<gene>
    <name evidence="4" type="ORF">SAMN05421874_10216</name>
</gene>
<dbReference type="InterPro" id="IPR003018">
    <property type="entry name" value="GAF"/>
</dbReference>
<dbReference type="InterPro" id="IPR029016">
    <property type="entry name" value="GAF-like_dom_sf"/>
</dbReference>
<dbReference type="RefSeq" id="WP_090759617.1">
    <property type="nucleotide sequence ID" value="NZ_FNFB01000002.1"/>
</dbReference>
<dbReference type="PANTHER" id="PTHR43156">
    <property type="entry name" value="STAGE II SPORULATION PROTEIN E-RELATED"/>
    <property type="match status" value="1"/>
</dbReference>
<sequence length="674" mass="74039">MTGEDARRVSDLSLGVFDSAPVGVAVFSGSGHRLVYMNDSCRCIVGARPHGVPAREMFRDVTHVTLLDRVRSTGEDISLDEVPLDYRVSPVIGQKRYASVSMSRIPLDGGEHGVMVIVAEADRQAESGWWGSSVADERHRFLQLYLSLVQLEKQALWVTDAKGEVFEPCPGWERLTGQAWEEYRGAGWQDAMHPDDRQAVISHWLDTVDRRGLWEYVYRVRRPDGAYRHVHTRAVPVIEDGEVVEWVGALTDIEQEWQEERRRKLLERAATATAHLGNLDDVLRTLVDVIVPALADGCAIFLLPQFENGSISPPFVSERLISFARMGSPPSTGSQLIGEECDFVEVIRTRQPILRIFPKGQPPPGSVPPGGEQWAIAEQANSLALVPVIVDGTVAAVVHAVVVGDRERLTAADVELLGRMLDHAHTHLNNAVRFQQTQRVALALQTYLLPDPPQVPGLEIVGRYRASTSASEIGGDWYDMFVTPDGSTILSVGDVAGHHLSAAVTMSQLRNMLRGLAMDRREPPGDILRRLNVATELLNGEHTATCVLGRLEGGAGSRVLCYSVAGHPPPLLITYEGEARFLTGAVDPMLGVAYDRPRTSSVEPLPPRSMLLFYTDGLVKVPGEHLDVGLERLRRAATCLAREPLEALCDKLLQMPMAGQDDIALLAARAARQD</sequence>
<dbReference type="Gene3D" id="3.60.40.10">
    <property type="entry name" value="PPM-type phosphatase domain"/>
    <property type="match status" value="1"/>
</dbReference>
<evidence type="ECO:0000256" key="1">
    <source>
        <dbReference type="ARBA" id="ARBA00022801"/>
    </source>
</evidence>
<dbReference type="InterPro" id="IPR000014">
    <property type="entry name" value="PAS"/>
</dbReference>
<dbReference type="SMART" id="SM00331">
    <property type="entry name" value="PP2C_SIG"/>
    <property type="match status" value="1"/>
</dbReference>
<dbReference type="InterPro" id="IPR036457">
    <property type="entry name" value="PPM-type-like_dom_sf"/>
</dbReference>
<feature type="domain" description="PAS" evidence="2">
    <location>
        <begin position="11"/>
        <end position="79"/>
    </location>
</feature>
<evidence type="ECO:0000259" key="2">
    <source>
        <dbReference type="SMART" id="SM00091"/>
    </source>
</evidence>
<reference evidence="4 5" key="1">
    <citation type="submission" date="2016-10" db="EMBL/GenBank/DDBJ databases">
        <authorList>
            <person name="de Groot N.N."/>
        </authorList>
    </citation>
    <scope>NUCLEOTIDE SEQUENCE [LARGE SCALE GENOMIC DNA]</scope>
    <source>
        <strain evidence="4 5">CGMCC 4.5681</strain>
    </source>
</reference>
<accession>A0A1G8U918</accession>